<evidence type="ECO:0000313" key="3">
    <source>
        <dbReference type="EMBL" id="CCO20151.1"/>
    </source>
</evidence>
<feature type="transmembrane region" description="Helical" evidence="2">
    <location>
        <begin position="61"/>
        <end position="78"/>
    </location>
</feature>
<accession>K8EQ11</accession>
<feature type="compositionally biased region" description="Basic and acidic residues" evidence="1">
    <location>
        <begin position="31"/>
        <end position="40"/>
    </location>
</feature>
<gene>
    <name evidence="3" type="ordered locus">Bathy16g00060</name>
</gene>
<reference evidence="3 4" key="1">
    <citation type="submission" date="2011-10" db="EMBL/GenBank/DDBJ databases">
        <authorList>
            <person name="Genoscope - CEA"/>
        </authorList>
    </citation>
    <scope>NUCLEOTIDE SEQUENCE [LARGE SCALE GENOMIC DNA]</scope>
    <source>
        <strain evidence="3 4">RCC 1105</strain>
    </source>
</reference>
<organism evidence="3 4">
    <name type="scientific">Bathycoccus prasinos</name>
    <dbReference type="NCBI Taxonomy" id="41875"/>
    <lineage>
        <taxon>Eukaryota</taxon>
        <taxon>Viridiplantae</taxon>
        <taxon>Chlorophyta</taxon>
        <taxon>Mamiellophyceae</taxon>
        <taxon>Mamiellales</taxon>
        <taxon>Bathycoccaceae</taxon>
        <taxon>Bathycoccus</taxon>
    </lineage>
</organism>
<dbReference type="EMBL" id="FO082263">
    <property type="protein sequence ID" value="CCO20151.1"/>
    <property type="molecule type" value="Genomic_DNA"/>
</dbReference>
<sequence>MSRPISSAMASSSASSSSVSASMSRQQQQLRRRDEKETLLRKPPPILMTEAERKERNEKRFLLLLSALVLACFCIYVTPENYRDSVRTFGREKIDSSMSHIHSMRAKTSSFFQNVFSLNFIHAAAFSGGRSAMTKKTDKTDHIEIFVIVQPENTRDKEGFERIRNKFPAAQTTLGITAAEWPKNIKEAEWAVAPIRELNKEFFDTKKYHYSSKFMKELERTPDSLANMPWIGLIDERNPKTGKLTKDRMGIAHHVGCLFAHLHAWRDVHEQLGHTRAWVMESDGNEIPDRTLEMRQLLRNVPDDFDFISLGPHYDEVCVRTEHTVGFFPSNNCEKSRFEFEVEKDPNDKYSRAGTKTFYYWPKMGTSAGFQSYLIGPNFYEKVTRYMARHGADMIDAYMFGHICQNNYVSEEARDGGLEPPKGFDDLSTKRLTSRDESGLKILNCYVIGPVEEKIVESNEGGIEKDKDSATESTSAGTSTEENMEGPPLGEDESSSLKQVQGDSNESFDDLLSRFSAKHPVAEKKSKKHGSRKKSASTNAQ</sequence>
<evidence type="ECO:0000256" key="1">
    <source>
        <dbReference type="SAM" id="MobiDB-lite"/>
    </source>
</evidence>
<name>K8EQ11_9CHLO</name>
<dbReference type="GeneID" id="19011188"/>
<feature type="compositionally biased region" description="Basic and acidic residues" evidence="1">
    <location>
        <begin position="458"/>
        <end position="470"/>
    </location>
</feature>
<protein>
    <submittedName>
        <fullName evidence="3">Unnamed protein product</fullName>
    </submittedName>
</protein>
<dbReference type="AlphaFoldDB" id="K8EQ11"/>
<feature type="compositionally biased region" description="Low complexity" evidence="1">
    <location>
        <begin position="1"/>
        <end position="29"/>
    </location>
</feature>
<dbReference type="KEGG" id="bpg:Bathy16g00060"/>
<feature type="compositionally biased region" description="Basic residues" evidence="1">
    <location>
        <begin position="525"/>
        <end position="535"/>
    </location>
</feature>
<feature type="region of interest" description="Disordered" evidence="1">
    <location>
        <begin position="458"/>
        <end position="541"/>
    </location>
</feature>
<dbReference type="Proteomes" id="UP000198341">
    <property type="component" value="Chromosome 16"/>
</dbReference>
<feature type="compositionally biased region" description="Polar residues" evidence="1">
    <location>
        <begin position="496"/>
        <end position="505"/>
    </location>
</feature>
<keyword evidence="2" id="KW-0472">Membrane</keyword>
<evidence type="ECO:0000313" key="4">
    <source>
        <dbReference type="Proteomes" id="UP000198341"/>
    </source>
</evidence>
<proteinExistence type="predicted"/>
<evidence type="ECO:0000256" key="2">
    <source>
        <dbReference type="SAM" id="Phobius"/>
    </source>
</evidence>
<keyword evidence="2" id="KW-0812">Transmembrane</keyword>
<feature type="compositionally biased region" description="Low complexity" evidence="1">
    <location>
        <begin position="471"/>
        <end position="481"/>
    </location>
</feature>
<feature type="region of interest" description="Disordered" evidence="1">
    <location>
        <begin position="1"/>
        <end position="52"/>
    </location>
</feature>
<keyword evidence="2" id="KW-1133">Transmembrane helix</keyword>
<dbReference type="RefSeq" id="XP_007508534.1">
    <property type="nucleotide sequence ID" value="XM_007508472.1"/>
</dbReference>
<keyword evidence="4" id="KW-1185">Reference proteome</keyword>